<comment type="cofactor">
    <cofactor evidence="1 9">
        <name>pyridoxal 5'-phosphate</name>
        <dbReference type="ChEBI" id="CHEBI:597326"/>
    </cofactor>
</comment>
<keyword evidence="4 9" id="KW-0032">Aminotransferase</keyword>
<dbReference type="InterPro" id="IPR004839">
    <property type="entry name" value="Aminotransferase_I/II_large"/>
</dbReference>
<proteinExistence type="inferred from homology"/>
<dbReference type="HAMAP" id="MF_01023">
    <property type="entry name" value="HisC_aminotrans_2"/>
    <property type="match status" value="1"/>
</dbReference>
<dbReference type="CDD" id="cd00609">
    <property type="entry name" value="AAT_like"/>
    <property type="match status" value="1"/>
</dbReference>
<keyword evidence="8 9" id="KW-0368">Histidine biosynthesis</keyword>
<dbReference type="EMBL" id="LGTE01000017">
    <property type="protein sequence ID" value="KNZ69070.1"/>
    <property type="molecule type" value="Genomic_DNA"/>
</dbReference>
<keyword evidence="12" id="KW-1185">Reference proteome</keyword>
<keyword evidence="6 9" id="KW-0808">Transferase</keyword>
<dbReference type="SUPFAM" id="SSF53383">
    <property type="entry name" value="PLP-dependent transferases"/>
    <property type="match status" value="1"/>
</dbReference>
<feature type="domain" description="Aminotransferase class I/classII large" evidence="10">
    <location>
        <begin position="29"/>
        <end position="352"/>
    </location>
</feature>
<dbReference type="InterPro" id="IPR015424">
    <property type="entry name" value="PyrdxlP-dep_Trfase"/>
</dbReference>
<organism evidence="11 12">
    <name type="scientific">Thermincola ferriacetica</name>
    <dbReference type="NCBI Taxonomy" id="281456"/>
    <lineage>
        <taxon>Bacteria</taxon>
        <taxon>Bacillati</taxon>
        <taxon>Bacillota</taxon>
        <taxon>Clostridia</taxon>
        <taxon>Eubacteriales</taxon>
        <taxon>Thermincolaceae</taxon>
        <taxon>Thermincola</taxon>
    </lineage>
</organism>
<dbReference type="GO" id="GO:0004400">
    <property type="term" value="F:histidinol-phosphate transaminase activity"/>
    <property type="evidence" value="ECO:0007669"/>
    <property type="project" value="UniProtKB-UniRule"/>
</dbReference>
<dbReference type="NCBIfam" id="TIGR01141">
    <property type="entry name" value="hisC"/>
    <property type="match status" value="1"/>
</dbReference>
<dbReference type="PATRIC" id="fig|281456.6.peg.2454"/>
<comment type="catalytic activity">
    <reaction evidence="9">
        <text>L-histidinol phosphate + 2-oxoglutarate = 3-(imidazol-4-yl)-2-oxopropyl phosphate + L-glutamate</text>
        <dbReference type="Rhea" id="RHEA:23744"/>
        <dbReference type="ChEBI" id="CHEBI:16810"/>
        <dbReference type="ChEBI" id="CHEBI:29985"/>
        <dbReference type="ChEBI" id="CHEBI:57766"/>
        <dbReference type="ChEBI" id="CHEBI:57980"/>
        <dbReference type="EC" id="2.6.1.9"/>
    </reaction>
</comment>
<evidence type="ECO:0000256" key="7">
    <source>
        <dbReference type="ARBA" id="ARBA00022898"/>
    </source>
</evidence>
<dbReference type="Pfam" id="PF00155">
    <property type="entry name" value="Aminotran_1_2"/>
    <property type="match status" value="1"/>
</dbReference>
<evidence type="ECO:0000313" key="12">
    <source>
        <dbReference type="Proteomes" id="UP000037175"/>
    </source>
</evidence>
<gene>
    <name evidence="9" type="primary">hisC</name>
    <name evidence="11" type="ORF">Tfer_2316</name>
</gene>
<dbReference type="InterPro" id="IPR005861">
    <property type="entry name" value="HisP_aminotrans"/>
</dbReference>
<evidence type="ECO:0000256" key="9">
    <source>
        <dbReference type="HAMAP-Rule" id="MF_01023"/>
    </source>
</evidence>
<dbReference type="InterPro" id="IPR001917">
    <property type="entry name" value="Aminotrans_II_pyridoxalP_BS"/>
</dbReference>
<evidence type="ECO:0000256" key="8">
    <source>
        <dbReference type="ARBA" id="ARBA00023102"/>
    </source>
</evidence>
<evidence type="ECO:0000256" key="3">
    <source>
        <dbReference type="ARBA" id="ARBA00011738"/>
    </source>
</evidence>
<dbReference type="GO" id="GO:0000105">
    <property type="term" value="P:L-histidine biosynthetic process"/>
    <property type="evidence" value="ECO:0007669"/>
    <property type="project" value="UniProtKB-UniRule"/>
</dbReference>
<sequence length="361" mass="40745">MSIQFDVRTRVREDLRDLVPYDTHPYPNVIRMDLNENPYPFPEAVCQEIIKKLNSDVFTRYPDPGAVELRQALADYNGVAPDNLIAGNGSDELIQLIYLTFGGNDRTVLIPVPTFSMFKIHARITGTGVEEMRTGEDFAVPVQKLVERARAGIDIVVLVSPNNPTGTVIPPEDIMYVLENTSALVIVDEAYFEFKRETIVSHLNRYPNLIVLRTFSKAFGLAGMRVGYLISNESVIKELNKIKQPFNVNSFSQLAARTALKYRQLFDEQIGMIIEEREKLFMELQGLSGVTAFPSQSNFILFRTPVNSDKVYQELLKGGILIRNLGKVPGLEDCLRVTIGKKEENAIFLEKLGVILRDNKE</sequence>
<protein>
    <recommendedName>
        <fullName evidence="9">Histidinol-phosphate aminotransferase</fullName>
        <ecNumber evidence="9">2.6.1.9</ecNumber>
    </recommendedName>
    <alternativeName>
        <fullName evidence="9">Imidazole acetol-phosphate transaminase</fullName>
    </alternativeName>
</protein>
<evidence type="ECO:0000256" key="4">
    <source>
        <dbReference type="ARBA" id="ARBA00022576"/>
    </source>
</evidence>
<comment type="subunit">
    <text evidence="3 9">Homodimer.</text>
</comment>
<evidence type="ECO:0000256" key="6">
    <source>
        <dbReference type="ARBA" id="ARBA00022679"/>
    </source>
</evidence>
<dbReference type="PROSITE" id="PS00599">
    <property type="entry name" value="AA_TRANSFER_CLASS_2"/>
    <property type="match status" value="1"/>
</dbReference>
<evidence type="ECO:0000256" key="2">
    <source>
        <dbReference type="ARBA" id="ARBA00007970"/>
    </source>
</evidence>
<dbReference type="AlphaFoldDB" id="A0A0L6W0L0"/>
<dbReference type="Gene3D" id="3.40.640.10">
    <property type="entry name" value="Type I PLP-dependent aspartate aminotransferase-like (Major domain)"/>
    <property type="match status" value="1"/>
</dbReference>
<comment type="similarity">
    <text evidence="2 9">Belongs to the class-II pyridoxal-phosphate-dependent aminotransferase family. Histidinol-phosphate aminotransferase subfamily.</text>
</comment>
<dbReference type="EC" id="2.6.1.9" evidence="9"/>
<dbReference type="UniPathway" id="UPA00031">
    <property type="reaction ID" value="UER00012"/>
</dbReference>
<accession>A0A0L6W0L0</accession>
<dbReference type="InterPro" id="IPR015421">
    <property type="entry name" value="PyrdxlP-dep_Trfase_major"/>
</dbReference>
<feature type="modified residue" description="N6-(pyridoxal phosphate)lysine" evidence="9">
    <location>
        <position position="217"/>
    </location>
</feature>
<name>A0A0L6W0L0_9FIRM</name>
<comment type="caution">
    <text evidence="11">The sequence shown here is derived from an EMBL/GenBank/DDBJ whole genome shotgun (WGS) entry which is preliminary data.</text>
</comment>
<dbReference type="GO" id="GO:0030170">
    <property type="term" value="F:pyridoxal phosphate binding"/>
    <property type="evidence" value="ECO:0007669"/>
    <property type="project" value="InterPro"/>
</dbReference>
<reference evidence="12" key="1">
    <citation type="submission" date="2015-07" db="EMBL/GenBank/DDBJ databases">
        <title>Complete Genome of Thermincola ferriacetica strain Z-0001T.</title>
        <authorList>
            <person name="Lusk B."/>
            <person name="Badalamenti J.P."/>
            <person name="Parameswaran P."/>
            <person name="Bond D.R."/>
            <person name="Torres C.I."/>
        </authorList>
    </citation>
    <scope>NUCLEOTIDE SEQUENCE [LARGE SCALE GENOMIC DNA]</scope>
    <source>
        <strain evidence="12">Z-0001</strain>
    </source>
</reference>
<evidence type="ECO:0000313" key="11">
    <source>
        <dbReference type="EMBL" id="KNZ69070.1"/>
    </source>
</evidence>
<evidence type="ECO:0000256" key="1">
    <source>
        <dbReference type="ARBA" id="ARBA00001933"/>
    </source>
</evidence>
<dbReference type="RefSeq" id="WP_052218461.1">
    <property type="nucleotide sequence ID" value="NZ_LGTE01000017.1"/>
</dbReference>
<dbReference type="PANTHER" id="PTHR42885">
    <property type="entry name" value="HISTIDINOL-PHOSPHATE AMINOTRANSFERASE-RELATED"/>
    <property type="match status" value="1"/>
</dbReference>
<keyword evidence="7 9" id="KW-0663">Pyridoxal phosphate</keyword>
<comment type="pathway">
    <text evidence="9">Amino-acid biosynthesis; L-histidine biosynthesis; L-histidine from 5-phospho-alpha-D-ribose 1-diphosphate: step 7/9.</text>
</comment>
<evidence type="ECO:0000259" key="10">
    <source>
        <dbReference type="Pfam" id="PF00155"/>
    </source>
</evidence>
<evidence type="ECO:0000256" key="5">
    <source>
        <dbReference type="ARBA" id="ARBA00022605"/>
    </source>
</evidence>
<dbReference type="PANTHER" id="PTHR42885:SF2">
    <property type="entry name" value="HISTIDINOL-PHOSPHATE AMINOTRANSFERASE"/>
    <property type="match status" value="1"/>
</dbReference>
<dbReference type="Proteomes" id="UP000037175">
    <property type="component" value="Unassembled WGS sequence"/>
</dbReference>
<keyword evidence="5 9" id="KW-0028">Amino-acid biosynthesis</keyword>
<dbReference type="Gene3D" id="3.90.1150.10">
    <property type="entry name" value="Aspartate Aminotransferase, domain 1"/>
    <property type="match status" value="1"/>
</dbReference>
<dbReference type="InterPro" id="IPR015422">
    <property type="entry name" value="PyrdxlP-dep_Trfase_small"/>
</dbReference>